<sequence length="104" mass="11855">MFQGAFGVGGMVRYHILFFIKNGIEILPIPPIPMASSHFSLSFFSSCIIGFLDEFIAKVIVQLRNTQLRMSKLLSKLRVQIMEVTAQFRILCCFLLVVVVFLIR</sequence>
<evidence type="ECO:0000256" key="1">
    <source>
        <dbReference type="SAM" id="Phobius"/>
    </source>
</evidence>
<name>A0AAF0R5K2_SOLVR</name>
<organism evidence="2 3">
    <name type="scientific">Solanum verrucosum</name>
    <dbReference type="NCBI Taxonomy" id="315347"/>
    <lineage>
        <taxon>Eukaryota</taxon>
        <taxon>Viridiplantae</taxon>
        <taxon>Streptophyta</taxon>
        <taxon>Embryophyta</taxon>
        <taxon>Tracheophyta</taxon>
        <taxon>Spermatophyta</taxon>
        <taxon>Magnoliopsida</taxon>
        <taxon>eudicotyledons</taxon>
        <taxon>Gunneridae</taxon>
        <taxon>Pentapetalae</taxon>
        <taxon>asterids</taxon>
        <taxon>lamiids</taxon>
        <taxon>Solanales</taxon>
        <taxon>Solanaceae</taxon>
        <taxon>Solanoideae</taxon>
        <taxon>Solaneae</taxon>
        <taxon>Solanum</taxon>
    </lineage>
</organism>
<keyword evidence="1" id="KW-0812">Transmembrane</keyword>
<dbReference type="AlphaFoldDB" id="A0AAF0R5K2"/>
<feature type="transmembrane region" description="Helical" evidence="1">
    <location>
        <begin position="81"/>
        <end position="103"/>
    </location>
</feature>
<gene>
    <name evidence="2" type="ORF">MTR67_027677</name>
</gene>
<evidence type="ECO:0000313" key="3">
    <source>
        <dbReference type="Proteomes" id="UP001234989"/>
    </source>
</evidence>
<feature type="transmembrane region" description="Helical" evidence="1">
    <location>
        <begin position="39"/>
        <end position="61"/>
    </location>
</feature>
<accession>A0AAF0R5K2</accession>
<reference evidence="2" key="1">
    <citation type="submission" date="2023-08" db="EMBL/GenBank/DDBJ databases">
        <title>A de novo genome assembly of Solanum verrucosum Schlechtendal, a Mexican diploid species geographically isolated from the other diploid A-genome species in potato relatives.</title>
        <authorList>
            <person name="Hosaka K."/>
        </authorList>
    </citation>
    <scope>NUCLEOTIDE SEQUENCE</scope>
    <source>
        <tissue evidence="2">Young leaves</tissue>
    </source>
</reference>
<keyword evidence="3" id="KW-1185">Reference proteome</keyword>
<keyword evidence="1" id="KW-0472">Membrane</keyword>
<protein>
    <submittedName>
        <fullName evidence="2">Uncharacterized protein</fullName>
    </submittedName>
</protein>
<keyword evidence="1" id="KW-1133">Transmembrane helix</keyword>
<proteinExistence type="predicted"/>
<dbReference type="EMBL" id="CP133617">
    <property type="protein sequence ID" value="WMV34292.1"/>
    <property type="molecule type" value="Genomic_DNA"/>
</dbReference>
<dbReference type="Proteomes" id="UP001234989">
    <property type="component" value="Chromosome 6"/>
</dbReference>
<evidence type="ECO:0000313" key="2">
    <source>
        <dbReference type="EMBL" id="WMV34292.1"/>
    </source>
</evidence>